<name>G4U0W4_SERID</name>
<comment type="caution">
    <text evidence="1">The sequence shown here is derived from an EMBL/GenBank/DDBJ whole genome shotgun (WGS) entry which is preliminary data.</text>
</comment>
<evidence type="ECO:0000313" key="1">
    <source>
        <dbReference type="EMBL" id="CCA77207.1"/>
    </source>
</evidence>
<protein>
    <submittedName>
        <fullName evidence="1">Uncharacterized protein</fullName>
    </submittedName>
</protein>
<dbReference type="HOGENOM" id="CLU_3125618_0_0_1"/>
<dbReference type="Proteomes" id="UP000007148">
    <property type="component" value="Unassembled WGS sequence"/>
</dbReference>
<reference evidence="1 2" key="1">
    <citation type="journal article" date="2011" name="PLoS Pathog.">
        <title>Endophytic Life Strategies Decoded by Genome and Transcriptome Analyses of the Mutualistic Root Symbiont Piriformospora indica.</title>
        <authorList>
            <person name="Zuccaro A."/>
            <person name="Lahrmann U."/>
            <person name="Guldener U."/>
            <person name="Langen G."/>
            <person name="Pfiffi S."/>
            <person name="Biedenkopf D."/>
            <person name="Wong P."/>
            <person name="Samans B."/>
            <person name="Grimm C."/>
            <person name="Basiewicz M."/>
            <person name="Murat C."/>
            <person name="Martin F."/>
            <person name="Kogel K.H."/>
        </authorList>
    </citation>
    <scope>NUCLEOTIDE SEQUENCE [LARGE SCALE GENOMIC DNA]</scope>
    <source>
        <strain evidence="1 2">DSM 11827</strain>
    </source>
</reference>
<accession>G4U0W4</accession>
<gene>
    <name evidence="1" type="ORF">PIIN_11189</name>
</gene>
<evidence type="ECO:0000313" key="2">
    <source>
        <dbReference type="Proteomes" id="UP000007148"/>
    </source>
</evidence>
<dbReference type="EMBL" id="CAFZ01001368">
    <property type="protein sequence ID" value="CCA77207.1"/>
    <property type="molecule type" value="Genomic_DNA"/>
</dbReference>
<organism evidence="1 2">
    <name type="scientific">Serendipita indica (strain DSM 11827)</name>
    <name type="common">Root endophyte fungus</name>
    <name type="synonym">Piriformospora indica</name>
    <dbReference type="NCBI Taxonomy" id="1109443"/>
    <lineage>
        <taxon>Eukaryota</taxon>
        <taxon>Fungi</taxon>
        <taxon>Dikarya</taxon>
        <taxon>Basidiomycota</taxon>
        <taxon>Agaricomycotina</taxon>
        <taxon>Agaricomycetes</taxon>
        <taxon>Sebacinales</taxon>
        <taxon>Serendipitaceae</taxon>
        <taxon>Serendipita</taxon>
    </lineage>
</organism>
<proteinExistence type="predicted"/>
<dbReference type="InParanoid" id="G4U0W4"/>
<keyword evidence="2" id="KW-1185">Reference proteome</keyword>
<dbReference type="AlphaFoldDB" id="G4U0W4"/>
<sequence>MDPLKLAFIITPYPFEHWHSELRWINLIFAYRPSFKPRPIATVLLSFQDV</sequence>